<sequence length="113" mass="12675">MKYGKLSQGQLVKVPSSLVLRKKTHFHDIVSGIQVILSNNGYIWIAPISGEDIETGGFAQNLECISKVDRESIARLRNCILALAKYNKMLSDTIILYAYNASLTYETKDLLRP</sequence>
<dbReference type="CDD" id="cd22525">
    <property type="entry name" value="KH-I_Rrp4_eukar"/>
    <property type="match status" value="1"/>
</dbReference>
<dbReference type="GO" id="GO:0010468">
    <property type="term" value="P:regulation of gene expression"/>
    <property type="evidence" value="ECO:0007669"/>
    <property type="project" value="UniProtKB-ARBA"/>
</dbReference>
<proteinExistence type="predicted"/>
<dbReference type="OrthoDB" id="1650at2759"/>
<dbReference type="Proteomes" id="UP000054359">
    <property type="component" value="Unassembled WGS sequence"/>
</dbReference>
<dbReference type="SUPFAM" id="SSF54791">
    <property type="entry name" value="Eukaryotic type KH-domain (KH-domain type I)"/>
    <property type="match status" value="1"/>
</dbReference>
<dbReference type="STRING" id="407821.A0A087TZF8"/>
<evidence type="ECO:0000313" key="2">
    <source>
        <dbReference type="EMBL" id="KFM70497.1"/>
    </source>
</evidence>
<organism evidence="2 3">
    <name type="scientific">Stegodyphus mimosarum</name>
    <name type="common">African social velvet spider</name>
    <dbReference type="NCBI Taxonomy" id="407821"/>
    <lineage>
        <taxon>Eukaryota</taxon>
        <taxon>Metazoa</taxon>
        <taxon>Ecdysozoa</taxon>
        <taxon>Arthropoda</taxon>
        <taxon>Chelicerata</taxon>
        <taxon>Arachnida</taxon>
        <taxon>Araneae</taxon>
        <taxon>Araneomorphae</taxon>
        <taxon>Entelegynae</taxon>
        <taxon>Eresoidea</taxon>
        <taxon>Eresidae</taxon>
        <taxon>Stegodyphus</taxon>
    </lineage>
</organism>
<name>A0A087TZF8_STEMI</name>
<dbReference type="InterPro" id="IPR004088">
    <property type="entry name" value="KH_dom_type_1"/>
</dbReference>
<dbReference type="Pfam" id="PF15985">
    <property type="entry name" value="KH_6"/>
    <property type="match status" value="1"/>
</dbReference>
<keyword evidence="3" id="KW-1185">Reference proteome</keyword>
<dbReference type="AlphaFoldDB" id="A0A087TZF8"/>
<feature type="domain" description="K Homology" evidence="1">
    <location>
        <begin position="9"/>
        <end position="46"/>
    </location>
</feature>
<evidence type="ECO:0000313" key="3">
    <source>
        <dbReference type="Proteomes" id="UP000054359"/>
    </source>
</evidence>
<gene>
    <name evidence="2" type="ORF">X975_19982</name>
</gene>
<dbReference type="GO" id="GO:0003723">
    <property type="term" value="F:RNA binding"/>
    <property type="evidence" value="ECO:0007669"/>
    <property type="project" value="InterPro"/>
</dbReference>
<reference evidence="2 3" key="1">
    <citation type="submission" date="2013-11" db="EMBL/GenBank/DDBJ databases">
        <title>Genome sequencing of Stegodyphus mimosarum.</title>
        <authorList>
            <person name="Bechsgaard J."/>
        </authorList>
    </citation>
    <scope>NUCLEOTIDE SEQUENCE [LARGE SCALE GENOMIC DNA]</scope>
</reference>
<evidence type="ECO:0000259" key="1">
    <source>
        <dbReference type="Pfam" id="PF15985"/>
    </source>
</evidence>
<dbReference type="InterPro" id="IPR036612">
    <property type="entry name" value="KH_dom_type_1_sf"/>
</dbReference>
<protein>
    <submittedName>
        <fullName evidence="2">Exosome complex component RRP4</fullName>
    </submittedName>
</protein>
<dbReference type="OMA" id="FAQNLEC"/>
<dbReference type="EMBL" id="KK117452">
    <property type="protein sequence ID" value="KFM70497.1"/>
    <property type="molecule type" value="Genomic_DNA"/>
</dbReference>
<accession>A0A087TZF8</accession>
<feature type="non-terminal residue" evidence="2">
    <location>
        <position position="113"/>
    </location>
</feature>